<evidence type="ECO:0000256" key="1">
    <source>
        <dbReference type="SAM" id="MobiDB-lite"/>
    </source>
</evidence>
<organism evidence="2">
    <name type="scientific">bioreactor metagenome</name>
    <dbReference type="NCBI Taxonomy" id="1076179"/>
    <lineage>
        <taxon>unclassified sequences</taxon>
        <taxon>metagenomes</taxon>
        <taxon>ecological metagenomes</taxon>
    </lineage>
</organism>
<sequence>MSADGGGQCPGPGPDGQLPGRPRGRAGPGGVLVELGVGRRRQSGGRRVGGQGVGAAYGPGAVQGPDTEGAEQRDEGQGLPLAAAGQRPAAVLPAPLRPGQRLGMPDDDEGHQVMSLDGLADQTAVGVEGQHPGRLVGRHPADVVGLVVGRQRPVADRVADPPVDLLGQAVHRIGGGVQPGAEPHLPAGLLAHLPDGRHRQLLAGIHVPLRQRPVVVAGAVDDEHLGAALDGRRRTEHDGTGGQHRTRARTAHGG</sequence>
<feature type="compositionally biased region" description="Basic residues" evidence="1">
    <location>
        <begin position="244"/>
        <end position="254"/>
    </location>
</feature>
<feature type="compositionally biased region" description="Gly residues" evidence="1">
    <location>
        <begin position="46"/>
        <end position="57"/>
    </location>
</feature>
<dbReference type="EMBL" id="VSSQ01057768">
    <property type="protein sequence ID" value="MPN11545.1"/>
    <property type="molecule type" value="Genomic_DNA"/>
</dbReference>
<name>A0A645FAZ2_9ZZZZ</name>
<protein>
    <submittedName>
        <fullName evidence="2">Uncharacterized protein</fullName>
    </submittedName>
</protein>
<comment type="caution">
    <text evidence="2">The sequence shown here is derived from an EMBL/GenBank/DDBJ whole genome shotgun (WGS) entry which is preliminary data.</text>
</comment>
<dbReference type="AlphaFoldDB" id="A0A645FAZ2"/>
<feature type="region of interest" description="Disordered" evidence="1">
    <location>
        <begin position="1"/>
        <end position="77"/>
    </location>
</feature>
<feature type="region of interest" description="Disordered" evidence="1">
    <location>
        <begin position="228"/>
        <end position="254"/>
    </location>
</feature>
<feature type="compositionally biased region" description="Gly residues" evidence="1">
    <location>
        <begin position="1"/>
        <end position="10"/>
    </location>
</feature>
<proteinExistence type="predicted"/>
<reference evidence="2" key="1">
    <citation type="submission" date="2019-08" db="EMBL/GenBank/DDBJ databases">
        <authorList>
            <person name="Kucharzyk K."/>
            <person name="Murdoch R.W."/>
            <person name="Higgins S."/>
            <person name="Loffler F."/>
        </authorList>
    </citation>
    <scope>NUCLEOTIDE SEQUENCE</scope>
</reference>
<feature type="compositionally biased region" description="Basic and acidic residues" evidence="1">
    <location>
        <begin position="228"/>
        <end position="239"/>
    </location>
</feature>
<evidence type="ECO:0000313" key="2">
    <source>
        <dbReference type="EMBL" id="MPN11545.1"/>
    </source>
</evidence>
<accession>A0A645FAZ2</accession>
<gene>
    <name evidence="2" type="ORF">SDC9_158848</name>
</gene>